<evidence type="ECO:0000256" key="2">
    <source>
        <dbReference type="SAM" id="MobiDB-lite"/>
    </source>
</evidence>
<dbReference type="InterPro" id="IPR053245">
    <property type="entry name" value="MitoProcess-Associated"/>
</dbReference>
<dbReference type="OrthoDB" id="10256179at2759"/>
<reference evidence="5" key="1">
    <citation type="submission" date="2020-01" db="EMBL/GenBank/DDBJ databases">
        <authorList>
            <consortium name="DOE Joint Genome Institute"/>
            <person name="Haridas S."/>
            <person name="Albert R."/>
            <person name="Binder M."/>
            <person name="Bloem J."/>
            <person name="Labutti K."/>
            <person name="Salamov A."/>
            <person name="Andreopoulos B."/>
            <person name="Baker S.E."/>
            <person name="Barry K."/>
            <person name="Bills G."/>
            <person name="Bluhm B.H."/>
            <person name="Cannon C."/>
            <person name="Castanera R."/>
            <person name="Culley D.E."/>
            <person name="Daum C."/>
            <person name="Ezra D."/>
            <person name="Gonzalez J.B."/>
            <person name="Henrissat B."/>
            <person name="Kuo A."/>
            <person name="Liang C."/>
            <person name="Lipzen A."/>
            <person name="Lutzoni F."/>
            <person name="Magnuson J."/>
            <person name="Mondo S."/>
            <person name="Nolan M."/>
            <person name="Ohm R."/>
            <person name="Pangilinan J."/>
            <person name="Park H.-J."/>
            <person name="Ramirez L."/>
            <person name="Alfaro M."/>
            <person name="Sun H."/>
            <person name="Tritt A."/>
            <person name="Yoshinaga Y."/>
            <person name="Zwiers L.-H."/>
            <person name="Turgeon B.G."/>
            <person name="Goodwin S.B."/>
            <person name="Spatafora J.W."/>
            <person name="Crous P.W."/>
            <person name="Grigoriev I.V."/>
        </authorList>
    </citation>
    <scope>NUCLEOTIDE SEQUENCE</scope>
    <source>
        <strain evidence="5">CBS 342.82</strain>
    </source>
</reference>
<organism evidence="5">
    <name type="scientific">Dissoconium aciculare CBS 342.82</name>
    <dbReference type="NCBI Taxonomy" id="1314786"/>
    <lineage>
        <taxon>Eukaryota</taxon>
        <taxon>Fungi</taxon>
        <taxon>Dikarya</taxon>
        <taxon>Ascomycota</taxon>
        <taxon>Pezizomycotina</taxon>
        <taxon>Dothideomycetes</taxon>
        <taxon>Dothideomycetidae</taxon>
        <taxon>Mycosphaerellales</taxon>
        <taxon>Dissoconiaceae</taxon>
        <taxon>Dissoconium</taxon>
    </lineage>
</organism>
<evidence type="ECO:0000256" key="3">
    <source>
        <dbReference type="SAM" id="Phobius"/>
    </source>
</evidence>
<keyword evidence="3" id="KW-0472">Membrane</keyword>
<dbReference type="GO" id="GO:0034551">
    <property type="term" value="P:mitochondrial respiratory chain complex III assembly"/>
    <property type="evidence" value="ECO:0007669"/>
    <property type="project" value="TreeGrafter"/>
</dbReference>
<feature type="region of interest" description="Disordered" evidence="2">
    <location>
        <begin position="1"/>
        <end position="34"/>
    </location>
</feature>
<dbReference type="SUPFAM" id="SSF50985">
    <property type="entry name" value="RCC1/BLIP-II"/>
    <property type="match status" value="1"/>
</dbReference>
<dbReference type="InterPro" id="IPR000408">
    <property type="entry name" value="Reg_chr_condens"/>
</dbReference>
<proteinExistence type="predicted"/>
<accession>A0A6J3MAA2</accession>
<feature type="repeat" description="RCC1" evidence="1">
    <location>
        <begin position="361"/>
        <end position="422"/>
    </location>
</feature>
<name>A0A6J3MAA2_9PEZI</name>
<protein>
    <submittedName>
        <fullName evidence="5">RCC1/BLIP-II</fullName>
    </submittedName>
</protein>
<dbReference type="GO" id="GO:0005743">
    <property type="term" value="C:mitochondrial inner membrane"/>
    <property type="evidence" value="ECO:0007669"/>
    <property type="project" value="TreeGrafter"/>
</dbReference>
<reference evidence="5" key="3">
    <citation type="submission" date="2025-08" db="UniProtKB">
        <authorList>
            <consortium name="RefSeq"/>
        </authorList>
    </citation>
    <scope>IDENTIFICATION</scope>
    <source>
        <strain evidence="5">CBS 342.82</strain>
    </source>
</reference>
<gene>
    <name evidence="5" type="ORF">K489DRAFT_377490</name>
</gene>
<dbReference type="RefSeq" id="XP_033461992.1">
    <property type="nucleotide sequence ID" value="XM_033604167.1"/>
</dbReference>
<feature type="compositionally biased region" description="Polar residues" evidence="2">
    <location>
        <begin position="17"/>
        <end position="34"/>
    </location>
</feature>
<reference evidence="5" key="2">
    <citation type="submission" date="2020-04" db="EMBL/GenBank/DDBJ databases">
        <authorList>
            <consortium name="NCBI Genome Project"/>
        </authorList>
    </citation>
    <scope>NUCLEOTIDE SEQUENCE</scope>
    <source>
        <strain evidence="5">CBS 342.82</strain>
    </source>
</reference>
<feature type="transmembrane region" description="Helical" evidence="3">
    <location>
        <begin position="59"/>
        <end position="80"/>
    </location>
</feature>
<sequence>MSSQMPKTLARTAARTAPSTCKARSSSSRANFLTHQQTGYSRLAAVSYHGRAHRKQRQLVRSIYAIAIAGGLATASQLYINNGGILRSAHAEAPEAEEDNPLIFEASRKKPNVSKEENRDLISSQHHQVKRSWENPGVYAWGSNVGRVVAPDSTESVIKTPRRIAFFDGKLLRDLKLDRNFGAAIDENGDLLQWGIQYAPGIENPVKTLQGKDLMSLTISKDRIIGLSKGGKVYTVPVSADDQASGIKVSEASWIPFWNGRSRISYRQLTPKNLGFSEKVTSVASGLEHAVMVTNSGRVFSFASATDSFPSRGQLGVPGLTWSTRPAGNFDQPHEITTLRGFNVTSVACGDHHSLALDKDGRVFAWGDNASGQLGFEYTTEASIVDVPSLVATQKLYSGTSQIPKITSIAAGGNNSYFTVDAVKVASQSSDPAANRSIGRITADTFAFGSGIQGNLANNRWTHIQSTPARIPTLSGLFEYDEPTSTTVPIRLAHLSVGSTHASAVMKNITYLSASDKTSTDDTNWGADIVFWGGNEHYQLGTGKRNNVSQPVYIQPLDMQAEVKRAKKSSGGREEHRFHITPRQTARLGKDGKGRKVSVEQKVECGRYCTAVYSST</sequence>
<dbReference type="PANTHER" id="PTHR47563:SF1">
    <property type="entry name" value="PROTEIN FMP25, MITOCHONDRIAL"/>
    <property type="match status" value="1"/>
</dbReference>
<evidence type="ECO:0000313" key="5">
    <source>
        <dbReference type="RefSeq" id="XP_033461992.1"/>
    </source>
</evidence>
<dbReference type="PROSITE" id="PS50012">
    <property type="entry name" value="RCC1_3"/>
    <property type="match status" value="2"/>
</dbReference>
<dbReference type="FunFam" id="2.130.10.30:FF:000027">
    <property type="entry name" value="Protein FMP25, mitochondrial"/>
    <property type="match status" value="1"/>
</dbReference>
<dbReference type="PANTHER" id="PTHR47563">
    <property type="entry name" value="PROTEIN FMP25, MITOCHONDRIAL"/>
    <property type="match status" value="1"/>
</dbReference>
<dbReference type="AlphaFoldDB" id="A0A6J3MAA2"/>
<dbReference type="GeneID" id="54361967"/>
<dbReference type="InterPro" id="IPR009091">
    <property type="entry name" value="RCC1/BLIP-II"/>
</dbReference>
<dbReference type="PROSITE" id="PS00626">
    <property type="entry name" value="RCC1_2"/>
    <property type="match status" value="2"/>
</dbReference>
<dbReference type="Gene3D" id="2.130.10.30">
    <property type="entry name" value="Regulator of chromosome condensation 1/beta-lactamase-inhibitor protein II"/>
    <property type="match status" value="1"/>
</dbReference>
<evidence type="ECO:0000313" key="4">
    <source>
        <dbReference type="Proteomes" id="UP000504637"/>
    </source>
</evidence>
<feature type="repeat" description="RCC1" evidence="1">
    <location>
        <begin position="297"/>
        <end position="360"/>
    </location>
</feature>
<keyword evidence="3" id="KW-0812">Transmembrane</keyword>
<evidence type="ECO:0000256" key="1">
    <source>
        <dbReference type="PROSITE-ProRule" id="PRU00235"/>
    </source>
</evidence>
<dbReference type="Proteomes" id="UP000504637">
    <property type="component" value="Unplaced"/>
</dbReference>
<keyword evidence="4" id="KW-1185">Reference proteome</keyword>
<keyword evidence="3" id="KW-1133">Transmembrane helix</keyword>
<dbReference type="Pfam" id="PF13540">
    <property type="entry name" value="RCC1_2"/>
    <property type="match status" value="1"/>
</dbReference>
<feature type="region of interest" description="Disordered" evidence="2">
    <location>
        <begin position="109"/>
        <end position="129"/>
    </location>
</feature>